<dbReference type="Ensembl" id="ENSSFAT00005001299.1">
    <property type="protein sequence ID" value="ENSSFAP00005001233.1"/>
    <property type="gene ID" value="ENSSFAG00005000905.1"/>
</dbReference>
<protein>
    <recommendedName>
        <fullName evidence="2">C-type lectin domain-containing protein</fullName>
    </recommendedName>
</protein>
<sequence length="161" mass="18746">MTSHAVGNFISFVTLVRKQIHTSGLLYSTLLFSFAAVDEQNQYILIEQNSTWHDARSYCRVNYTDLAVIEKDKENRNVTSVIRGHTVWIGLYREPWMWSDGSNSSFRYWRSRTPNNRSPNEHCGAEYADHFWDDSPCHWKYPLICQGGEANLNSPRQFSTC</sequence>
<feature type="domain" description="C-type lectin" evidence="2">
    <location>
        <begin position="43"/>
        <end position="146"/>
    </location>
</feature>
<dbReference type="Proteomes" id="UP000472267">
    <property type="component" value="Chromosome 11"/>
</dbReference>
<evidence type="ECO:0000313" key="4">
    <source>
        <dbReference type="Proteomes" id="UP000472267"/>
    </source>
</evidence>
<dbReference type="PROSITE" id="PS00615">
    <property type="entry name" value="C_TYPE_LECTIN_1"/>
    <property type="match status" value="1"/>
</dbReference>
<dbReference type="InterPro" id="IPR016187">
    <property type="entry name" value="CTDL_fold"/>
</dbReference>
<dbReference type="SMART" id="SM00034">
    <property type="entry name" value="CLECT"/>
    <property type="match status" value="1"/>
</dbReference>
<dbReference type="FunCoup" id="A0A672F5L6">
    <property type="interactions" value="19"/>
</dbReference>
<dbReference type="Gene3D" id="3.10.100.10">
    <property type="entry name" value="Mannose-Binding Protein A, subunit A"/>
    <property type="match status" value="1"/>
</dbReference>
<dbReference type="SUPFAM" id="SSF56436">
    <property type="entry name" value="C-type lectin-like"/>
    <property type="match status" value="1"/>
</dbReference>
<evidence type="ECO:0000259" key="2">
    <source>
        <dbReference type="PROSITE" id="PS50041"/>
    </source>
</evidence>
<dbReference type="PANTHER" id="PTHR45784">
    <property type="entry name" value="C-TYPE LECTIN DOMAIN FAMILY 20 MEMBER A-RELATED"/>
    <property type="match status" value="1"/>
</dbReference>
<evidence type="ECO:0000313" key="3">
    <source>
        <dbReference type="Ensembl" id="ENSSFAP00005001233.1"/>
    </source>
</evidence>
<evidence type="ECO:0000256" key="1">
    <source>
        <dbReference type="ARBA" id="ARBA00023157"/>
    </source>
</evidence>
<proteinExistence type="predicted"/>
<dbReference type="Pfam" id="PF00059">
    <property type="entry name" value="Lectin_C"/>
    <property type="match status" value="1"/>
</dbReference>
<dbReference type="InterPro" id="IPR001304">
    <property type="entry name" value="C-type_lectin-like"/>
</dbReference>
<dbReference type="PROSITE" id="PS50041">
    <property type="entry name" value="C_TYPE_LECTIN_2"/>
    <property type="match status" value="1"/>
</dbReference>
<dbReference type="AlphaFoldDB" id="A0A672F5L6"/>
<keyword evidence="1" id="KW-1015">Disulfide bond</keyword>
<accession>A0A672F5L6</accession>
<dbReference type="InParanoid" id="A0A672F5L6"/>
<dbReference type="InterPro" id="IPR018378">
    <property type="entry name" value="C-type_lectin_CS"/>
</dbReference>
<reference evidence="3" key="3">
    <citation type="submission" date="2025-09" db="UniProtKB">
        <authorList>
            <consortium name="Ensembl"/>
        </authorList>
    </citation>
    <scope>IDENTIFICATION</scope>
</reference>
<name>A0A672F5L6_SALFA</name>
<reference evidence="3" key="1">
    <citation type="submission" date="2019-06" db="EMBL/GenBank/DDBJ databases">
        <authorList>
            <consortium name="Wellcome Sanger Institute Data Sharing"/>
        </authorList>
    </citation>
    <scope>NUCLEOTIDE SEQUENCE [LARGE SCALE GENOMIC DNA]</scope>
</reference>
<dbReference type="OMA" id="ISGQAWI"/>
<dbReference type="PANTHER" id="PTHR45784:SF3">
    <property type="entry name" value="C-TYPE LECTIN DOMAIN FAMILY 4 MEMBER K-LIKE-RELATED"/>
    <property type="match status" value="1"/>
</dbReference>
<dbReference type="InterPro" id="IPR016186">
    <property type="entry name" value="C-type_lectin-like/link_sf"/>
</dbReference>
<keyword evidence="4" id="KW-1185">Reference proteome</keyword>
<reference evidence="3" key="2">
    <citation type="submission" date="2025-08" db="UniProtKB">
        <authorList>
            <consortium name="Ensembl"/>
        </authorList>
    </citation>
    <scope>IDENTIFICATION</scope>
</reference>
<organism evidence="3 4">
    <name type="scientific">Salarias fasciatus</name>
    <name type="common">Jewelled blenny</name>
    <name type="synonym">Blennius fasciatus</name>
    <dbReference type="NCBI Taxonomy" id="181472"/>
    <lineage>
        <taxon>Eukaryota</taxon>
        <taxon>Metazoa</taxon>
        <taxon>Chordata</taxon>
        <taxon>Craniata</taxon>
        <taxon>Vertebrata</taxon>
        <taxon>Euteleostomi</taxon>
        <taxon>Actinopterygii</taxon>
        <taxon>Neopterygii</taxon>
        <taxon>Teleostei</taxon>
        <taxon>Neoteleostei</taxon>
        <taxon>Acanthomorphata</taxon>
        <taxon>Ovalentaria</taxon>
        <taxon>Blenniimorphae</taxon>
        <taxon>Blenniiformes</taxon>
        <taxon>Blennioidei</taxon>
        <taxon>Blenniidae</taxon>
        <taxon>Salariinae</taxon>
        <taxon>Salarias</taxon>
    </lineage>
</organism>